<dbReference type="Proteomes" id="UP000265515">
    <property type="component" value="Unassembled WGS sequence"/>
</dbReference>
<accession>A0A388JPM0</accession>
<gene>
    <name evidence="1" type="ORF">CBR_g54869</name>
</gene>
<comment type="caution">
    <text evidence="1">The sequence shown here is derived from an EMBL/GenBank/DDBJ whole genome shotgun (WGS) entry which is preliminary data.</text>
</comment>
<dbReference type="EMBL" id="BFEA01000006">
    <property type="protein sequence ID" value="GBG59766.1"/>
    <property type="molecule type" value="Genomic_DNA"/>
</dbReference>
<proteinExistence type="predicted"/>
<protein>
    <submittedName>
        <fullName evidence="1">Uncharacterized protein</fullName>
    </submittedName>
</protein>
<reference evidence="1 2" key="1">
    <citation type="journal article" date="2018" name="Cell">
        <title>The Chara Genome: Secondary Complexity and Implications for Plant Terrestrialization.</title>
        <authorList>
            <person name="Nishiyama T."/>
            <person name="Sakayama H."/>
            <person name="Vries J.D."/>
            <person name="Buschmann H."/>
            <person name="Saint-Marcoux D."/>
            <person name="Ullrich K.K."/>
            <person name="Haas F.B."/>
            <person name="Vanderstraeten L."/>
            <person name="Becker D."/>
            <person name="Lang D."/>
            <person name="Vosolsobe S."/>
            <person name="Rombauts S."/>
            <person name="Wilhelmsson P.K.I."/>
            <person name="Janitza P."/>
            <person name="Kern R."/>
            <person name="Heyl A."/>
            <person name="Rumpler F."/>
            <person name="Villalobos L.I.A.C."/>
            <person name="Clay J.M."/>
            <person name="Skokan R."/>
            <person name="Toyoda A."/>
            <person name="Suzuki Y."/>
            <person name="Kagoshima H."/>
            <person name="Schijlen E."/>
            <person name="Tajeshwar N."/>
            <person name="Catarino B."/>
            <person name="Hetherington A.J."/>
            <person name="Saltykova A."/>
            <person name="Bonnot C."/>
            <person name="Breuninger H."/>
            <person name="Symeonidi A."/>
            <person name="Radhakrishnan G.V."/>
            <person name="Van Nieuwerburgh F."/>
            <person name="Deforce D."/>
            <person name="Chang C."/>
            <person name="Karol K.G."/>
            <person name="Hedrich R."/>
            <person name="Ulvskov P."/>
            <person name="Glockner G."/>
            <person name="Delwiche C.F."/>
            <person name="Petrasek J."/>
            <person name="Van de Peer Y."/>
            <person name="Friml J."/>
            <person name="Beilby M."/>
            <person name="Dolan L."/>
            <person name="Kohara Y."/>
            <person name="Sugano S."/>
            <person name="Fujiyama A."/>
            <person name="Delaux P.-M."/>
            <person name="Quint M."/>
            <person name="TheiBen G."/>
            <person name="Hagemann M."/>
            <person name="Harholt J."/>
            <person name="Dunand C."/>
            <person name="Zachgo S."/>
            <person name="Langdale J."/>
            <person name="Maumus F."/>
            <person name="Straeten D.V.D."/>
            <person name="Gould S.B."/>
            <person name="Rensing S.A."/>
        </authorList>
    </citation>
    <scope>NUCLEOTIDE SEQUENCE [LARGE SCALE GENOMIC DNA]</scope>
    <source>
        <strain evidence="1 2">S276</strain>
    </source>
</reference>
<organism evidence="1 2">
    <name type="scientific">Chara braunii</name>
    <name type="common">Braun's stonewort</name>
    <dbReference type="NCBI Taxonomy" id="69332"/>
    <lineage>
        <taxon>Eukaryota</taxon>
        <taxon>Viridiplantae</taxon>
        <taxon>Streptophyta</taxon>
        <taxon>Charophyceae</taxon>
        <taxon>Charales</taxon>
        <taxon>Characeae</taxon>
        <taxon>Chara</taxon>
    </lineage>
</organism>
<dbReference type="Gramene" id="GBG59766">
    <property type="protein sequence ID" value="GBG59766"/>
    <property type="gene ID" value="CBR_g54869"/>
</dbReference>
<evidence type="ECO:0000313" key="2">
    <source>
        <dbReference type="Proteomes" id="UP000265515"/>
    </source>
</evidence>
<keyword evidence="2" id="KW-1185">Reference proteome</keyword>
<name>A0A388JPM0_CHABU</name>
<sequence length="156" mass="17297">MAIGQEIEVLGIPPAVQCPTDQAILAVALLKEESTAIATMSLYKQQLEEVWTLPIQKRNNIPLEFLTEGRETFEGWEKELYAIVSLQQLDDTDRAQVEAGLHQCARLLQDVRRMLVELRAAAESCSPGKQVPATVPTVVSPLHEQCDDAGLYLDIL</sequence>
<dbReference type="AlphaFoldDB" id="A0A388JPM0"/>
<evidence type="ECO:0000313" key="1">
    <source>
        <dbReference type="EMBL" id="GBG59766.1"/>
    </source>
</evidence>